<reference evidence="10" key="2">
    <citation type="submission" date="2020-07" db="EMBL/GenBank/DDBJ databases">
        <authorList>
            <person name="Lood C."/>
            <person name="Girard L."/>
        </authorList>
    </citation>
    <scope>NUCLEOTIDE SEQUENCE</scope>
    <source>
        <strain evidence="10">BW13M1</strain>
    </source>
</reference>
<evidence type="ECO:0000313" key="10">
    <source>
        <dbReference type="EMBL" id="MBC3448193.1"/>
    </source>
</evidence>
<dbReference type="GO" id="GO:0055085">
    <property type="term" value="P:transmembrane transport"/>
    <property type="evidence" value="ECO:0007669"/>
    <property type="project" value="InterPro"/>
</dbReference>
<dbReference type="PANTHER" id="PTHR30151:SF38">
    <property type="entry name" value="ALIPHATIC SULFONATES TRANSPORT PERMEASE PROTEIN SSUC-RELATED"/>
    <property type="match status" value="1"/>
</dbReference>
<dbReference type="RefSeq" id="WP_186734556.1">
    <property type="nucleotide sequence ID" value="NZ_JABWRJ020000004.1"/>
</dbReference>
<evidence type="ECO:0000259" key="9">
    <source>
        <dbReference type="PROSITE" id="PS50928"/>
    </source>
</evidence>
<dbReference type="Gene3D" id="1.10.3720.10">
    <property type="entry name" value="MetI-like"/>
    <property type="match status" value="1"/>
</dbReference>
<comment type="subcellular location">
    <subcellularLocation>
        <location evidence="1 7">Cell membrane</location>
        <topology evidence="1 7">Multi-pass membrane protein</topology>
    </subcellularLocation>
</comment>
<feature type="transmembrane region" description="Helical" evidence="7">
    <location>
        <begin position="65"/>
        <end position="86"/>
    </location>
</feature>
<comment type="similarity">
    <text evidence="7">Belongs to the binding-protein-dependent transport system permease family.</text>
</comment>
<dbReference type="PROSITE" id="PS50928">
    <property type="entry name" value="ABC_TM1"/>
    <property type="match status" value="1"/>
</dbReference>
<evidence type="ECO:0000256" key="5">
    <source>
        <dbReference type="ARBA" id="ARBA00022989"/>
    </source>
</evidence>
<sequence>MKLRNLRGLLLPLLLIGAWELASRQDAAGAYAFVPLATIGDALVELLGNGELLVNLLASLARTSAGLALGIVGGVALGALMALSPLANRLVAPLFHALRQVPMLGWIPLIALWLGNGEASKLLIVSLAALYPMVLNTFEGLRQVDVRHREVGQVLALGRWQQLRLVLLPAALPSIATGVLQALAFAWVTAVGSELFLASGAGLGNLMMNAEAGARMEIIVICVLCIGLCGYLMTWLSTLLARRLLRWRPTR</sequence>
<accession>A0A923K346</accession>
<dbReference type="EMBL" id="JABWRJ010000033">
    <property type="protein sequence ID" value="MBC3448193.1"/>
    <property type="molecule type" value="Genomic_DNA"/>
</dbReference>
<dbReference type="SUPFAM" id="SSF161098">
    <property type="entry name" value="MetI-like"/>
    <property type="match status" value="1"/>
</dbReference>
<evidence type="ECO:0000256" key="6">
    <source>
        <dbReference type="ARBA" id="ARBA00023136"/>
    </source>
</evidence>
<dbReference type="InterPro" id="IPR035906">
    <property type="entry name" value="MetI-like_sf"/>
</dbReference>
<feature type="domain" description="ABC transmembrane type-1" evidence="9">
    <location>
        <begin position="56"/>
        <end position="237"/>
    </location>
</feature>
<feature type="transmembrane region" description="Helical" evidence="7">
    <location>
        <begin position="165"/>
        <end position="188"/>
    </location>
</feature>
<keyword evidence="5 7" id="KW-1133">Transmembrane helix</keyword>
<feature type="signal peptide" evidence="8">
    <location>
        <begin position="1"/>
        <end position="24"/>
    </location>
</feature>
<evidence type="ECO:0000256" key="4">
    <source>
        <dbReference type="ARBA" id="ARBA00022692"/>
    </source>
</evidence>
<reference evidence="10" key="1">
    <citation type="journal article" date="2020" name="Microorganisms">
        <title>Reliable Identification of Environmental Pseudomonas Isolates Using the rpoD Gene.</title>
        <authorList>
            <consortium name="The Broad Institute Genome Sequencing Platform"/>
            <person name="Girard L."/>
            <person name="Lood C."/>
            <person name="Rokni-Zadeh H."/>
            <person name="van Noort V."/>
            <person name="Lavigne R."/>
            <person name="De Mot R."/>
        </authorList>
    </citation>
    <scope>NUCLEOTIDE SEQUENCE</scope>
    <source>
        <strain evidence="10">BW13M1</strain>
    </source>
</reference>
<evidence type="ECO:0000256" key="3">
    <source>
        <dbReference type="ARBA" id="ARBA00022475"/>
    </source>
</evidence>
<dbReference type="PANTHER" id="PTHR30151">
    <property type="entry name" value="ALKANE SULFONATE ABC TRANSPORTER-RELATED, MEMBRANE SUBUNIT"/>
    <property type="match status" value="1"/>
</dbReference>
<organism evidence="10">
    <name type="scientific">Pseudomonas peradeniyensis</name>
    <dbReference type="NCBI Taxonomy" id="2745488"/>
    <lineage>
        <taxon>Bacteria</taxon>
        <taxon>Pseudomonadati</taxon>
        <taxon>Pseudomonadota</taxon>
        <taxon>Gammaproteobacteria</taxon>
        <taxon>Pseudomonadales</taxon>
        <taxon>Pseudomonadaceae</taxon>
        <taxon>Pseudomonas</taxon>
    </lineage>
</organism>
<dbReference type="InterPro" id="IPR000515">
    <property type="entry name" value="MetI-like"/>
</dbReference>
<feature type="transmembrane region" description="Helical" evidence="7">
    <location>
        <begin position="122"/>
        <end position="141"/>
    </location>
</feature>
<proteinExistence type="inferred from homology"/>
<evidence type="ECO:0000256" key="1">
    <source>
        <dbReference type="ARBA" id="ARBA00004651"/>
    </source>
</evidence>
<evidence type="ECO:0000256" key="7">
    <source>
        <dbReference type="RuleBase" id="RU363032"/>
    </source>
</evidence>
<feature type="transmembrane region" description="Helical" evidence="7">
    <location>
        <begin position="218"/>
        <end position="241"/>
    </location>
</feature>
<dbReference type="AlphaFoldDB" id="A0A923K346"/>
<keyword evidence="3" id="KW-1003">Cell membrane</keyword>
<keyword evidence="8" id="KW-0732">Signal</keyword>
<gene>
    <name evidence="10" type="ORF">HU751_20645</name>
</gene>
<keyword evidence="4 7" id="KW-0812">Transmembrane</keyword>
<dbReference type="Pfam" id="PF00528">
    <property type="entry name" value="BPD_transp_1"/>
    <property type="match status" value="1"/>
</dbReference>
<feature type="chain" id="PRO_5037173136" evidence="8">
    <location>
        <begin position="25"/>
        <end position="251"/>
    </location>
</feature>
<name>A0A923K346_9PSED</name>
<keyword evidence="2 7" id="KW-0813">Transport</keyword>
<comment type="caution">
    <text evidence="10">The sequence shown here is derived from an EMBL/GenBank/DDBJ whole genome shotgun (WGS) entry which is preliminary data.</text>
</comment>
<evidence type="ECO:0000256" key="8">
    <source>
        <dbReference type="SAM" id="SignalP"/>
    </source>
</evidence>
<dbReference type="GO" id="GO:0005886">
    <property type="term" value="C:plasma membrane"/>
    <property type="evidence" value="ECO:0007669"/>
    <property type="project" value="UniProtKB-SubCell"/>
</dbReference>
<dbReference type="CDD" id="cd06261">
    <property type="entry name" value="TM_PBP2"/>
    <property type="match status" value="1"/>
</dbReference>
<keyword evidence="6 7" id="KW-0472">Membrane</keyword>
<protein>
    <submittedName>
        <fullName evidence="10">ABC transporter permease</fullName>
    </submittedName>
</protein>
<evidence type="ECO:0000256" key="2">
    <source>
        <dbReference type="ARBA" id="ARBA00022448"/>
    </source>
</evidence>